<dbReference type="GO" id="GO:0090657">
    <property type="term" value="P:telomeric loop disassembly"/>
    <property type="evidence" value="ECO:0007669"/>
    <property type="project" value="TreeGrafter"/>
</dbReference>
<keyword evidence="4" id="KW-0479">Metal-binding</keyword>
<dbReference type="SMART" id="SM00488">
    <property type="entry name" value="DEXDc2"/>
    <property type="match status" value="1"/>
</dbReference>
<keyword evidence="5" id="KW-0547">Nucleotide-binding</keyword>
<dbReference type="GO" id="GO:0045910">
    <property type="term" value="P:negative regulation of DNA recombination"/>
    <property type="evidence" value="ECO:0007669"/>
    <property type="project" value="TreeGrafter"/>
</dbReference>
<dbReference type="InterPro" id="IPR010614">
    <property type="entry name" value="RAD3-like_helicase_DEAD"/>
</dbReference>
<dbReference type="NCBIfam" id="TIGR00604">
    <property type="entry name" value="rad3"/>
    <property type="match status" value="1"/>
</dbReference>
<evidence type="ECO:0000256" key="12">
    <source>
        <dbReference type="ARBA" id="ARBA00023125"/>
    </source>
</evidence>
<keyword evidence="13" id="KW-0234">DNA repair</keyword>
<comment type="cofactor">
    <cofactor evidence="1">
        <name>[4Fe-4S] cluster</name>
        <dbReference type="ChEBI" id="CHEBI:49883"/>
    </cofactor>
</comment>
<dbReference type="GO" id="GO:0010569">
    <property type="term" value="P:regulation of double-strand break repair via homologous recombination"/>
    <property type="evidence" value="ECO:0007669"/>
    <property type="project" value="TreeGrafter"/>
</dbReference>
<dbReference type="GO" id="GO:1904430">
    <property type="term" value="P:negative regulation of t-circle formation"/>
    <property type="evidence" value="ECO:0007669"/>
    <property type="project" value="TreeGrafter"/>
</dbReference>
<dbReference type="InterPro" id="IPR027417">
    <property type="entry name" value="P-loop_NTPase"/>
</dbReference>
<keyword evidence="6" id="KW-0227">DNA damage</keyword>
<dbReference type="AlphaFoldDB" id="A0A4P9ZSA7"/>
<dbReference type="Gene3D" id="3.40.50.300">
    <property type="entry name" value="P-loop containing nucleotide triphosphate hydrolases"/>
    <property type="match status" value="2"/>
</dbReference>
<evidence type="ECO:0000313" key="20">
    <source>
        <dbReference type="EMBL" id="RKP36317.1"/>
    </source>
</evidence>
<dbReference type="GO" id="GO:0043139">
    <property type="term" value="F:5'-3' DNA helicase activity"/>
    <property type="evidence" value="ECO:0007669"/>
    <property type="project" value="UniProtKB-EC"/>
</dbReference>
<evidence type="ECO:0000256" key="13">
    <source>
        <dbReference type="ARBA" id="ARBA00023204"/>
    </source>
</evidence>
<keyword evidence="21" id="KW-1185">Reference proteome</keyword>
<proteinExistence type="predicted"/>
<dbReference type="SMART" id="SM00491">
    <property type="entry name" value="HELICc2"/>
    <property type="match status" value="1"/>
</dbReference>
<evidence type="ECO:0000256" key="4">
    <source>
        <dbReference type="ARBA" id="ARBA00022723"/>
    </source>
</evidence>
<dbReference type="GO" id="GO:0006281">
    <property type="term" value="P:DNA repair"/>
    <property type="evidence" value="ECO:0007669"/>
    <property type="project" value="UniProtKB-KW"/>
</dbReference>
<dbReference type="GO" id="GO:0003677">
    <property type="term" value="F:DNA binding"/>
    <property type="evidence" value="ECO:0007669"/>
    <property type="project" value="UniProtKB-KW"/>
</dbReference>
<dbReference type="FunFam" id="3.40.50.300:FF:000431">
    <property type="entry name" value="Regulator of telomere elongation helicase 1"/>
    <property type="match status" value="1"/>
</dbReference>
<keyword evidence="11" id="KW-0411">Iron-sulfur</keyword>
<evidence type="ECO:0000256" key="9">
    <source>
        <dbReference type="ARBA" id="ARBA00022840"/>
    </source>
</evidence>
<evidence type="ECO:0000256" key="17">
    <source>
        <dbReference type="ARBA" id="ARBA00048954"/>
    </source>
</evidence>
<dbReference type="InterPro" id="IPR014013">
    <property type="entry name" value="Helic_SF1/SF2_ATP-bd_DinG/Rad3"/>
</dbReference>
<dbReference type="GO" id="GO:0005524">
    <property type="term" value="F:ATP binding"/>
    <property type="evidence" value="ECO:0007669"/>
    <property type="project" value="UniProtKB-KW"/>
</dbReference>
<sequence length="670" mass="74386">MPALTIRHLSVQYPFEPYACQLVFMEKVITALQEGTNALLESPTGTGKTLCLLCASLAWLEAFNTRKKMASYLVKHSIEEAGQAPSSMPFQIWATLRELDLALLYSSRTHSQLSQVIKELKGTSYGLKIQTLGSRDQMCINPQVKNSFSRAAQTALCRVKVKGKSCQFYTALTETHIPPVLDIEELVQFGTGCGVCPYYAARQNLKDVDAIFLPYDYLLDADTRRAQGINLQQAIIIFDEAHNLESKCDESRSVDLNLRDLDLAIAEVQSCEPLLPQIDALYKLAPAELEIVQTILQSIRSQLLEVQATAHTLELTKPGLFISQLLDKAGLHSQMADYPFSIMEKVTEALLPALAPTAIQSLSALRKRQDPPGNDLQLSLWCFNPGLAMTSLVKEGVRSVVLASGTLAPLDSFATELKIDFPVRLENSHVIETNQVSVMVVPRGPGGQTLTSSYSSRNDIAARLDLGRAIVNYSRVVPHGLLVFFTSYTSTPTLSIWERISQHKAIFVEPKGKAECEQIIQKFYEQVHPSRDKGAALFAVCRGKVSEGIDFANERGRAVIITGLPYSSYMEPKVMLKKEYLDEQYTAPRHGLKSATPSLSGEIWYRQQAIRAVNQALGRVIRHKNDFGAIILCDERFASAKIRSELPAWIQPYVQVHQQFGTSIGCLTPF</sequence>
<dbReference type="PROSITE" id="PS51193">
    <property type="entry name" value="HELICASE_ATP_BIND_2"/>
    <property type="match status" value="1"/>
</dbReference>
<evidence type="ECO:0000259" key="19">
    <source>
        <dbReference type="PROSITE" id="PS51193"/>
    </source>
</evidence>
<accession>A0A4P9ZSA7</accession>
<dbReference type="STRING" id="215637.A0A4P9ZSA7"/>
<evidence type="ECO:0000256" key="6">
    <source>
        <dbReference type="ARBA" id="ARBA00022763"/>
    </source>
</evidence>
<comment type="catalytic activity">
    <reaction evidence="17">
        <text>ATP + H2O = ADP + phosphate + H(+)</text>
        <dbReference type="Rhea" id="RHEA:13065"/>
        <dbReference type="ChEBI" id="CHEBI:15377"/>
        <dbReference type="ChEBI" id="CHEBI:15378"/>
        <dbReference type="ChEBI" id="CHEBI:30616"/>
        <dbReference type="ChEBI" id="CHEBI:43474"/>
        <dbReference type="ChEBI" id="CHEBI:456216"/>
        <dbReference type="EC" id="5.6.2.3"/>
    </reaction>
</comment>
<dbReference type="GO" id="GO:0016818">
    <property type="term" value="F:hydrolase activity, acting on acid anhydrides, in phosphorus-containing anhydrides"/>
    <property type="evidence" value="ECO:0007669"/>
    <property type="project" value="InterPro"/>
</dbReference>
<dbReference type="InterPro" id="IPR013020">
    <property type="entry name" value="Rad3/Chl1-like"/>
</dbReference>
<dbReference type="Pfam" id="PF06733">
    <property type="entry name" value="DEAD_2"/>
    <property type="match status" value="1"/>
</dbReference>
<evidence type="ECO:0000256" key="1">
    <source>
        <dbReference type="ARBA" id="ARBA00001966"/>
    </source>
</evidence>
<evidence type="ECO:0000256" key="7">
    <source>
        <dbReference type="ARBA" id="ARBA00022801"/>
    </source>
</evidence>
<keyword evidence="10" id="KW-0408">Iron</keyword>
<dbReference type="SUPFAM" id="SSF52540">
    <property type="entry name" value="P-loop containing nucleoside triphosphate hydrolases"/>
    <property type="match status" value="1"/>
</dbReference>
<comment type="subcellular location">
    <subcellularLocation>
        <location evidence="2">Nucleus</location>
    </subcellularLocation>
</comment>
<dbReference type="InterPro" id="IPR006555">
    <property type="entry name" value="ATP-dep_Helicase_C"/>
</dbReference>
<dbReference type="PANTHER" id="PTHR11472:SF34">
    <property type="entry name" value="REGULATOR OF TELOMERE ELONGATION HELICASE 1"/>
    <property type="match status" value="1"/>
</dbReference>
<keyword evidence="3" id="KW-0004">4Fe-4S</keyword>
<dbReference type="Pfam" id="PF13307">
    <property type="entry name" value="Helicase_C_2"/>
    <property type="match status" value="1"/>
</dbReference>
<organism evidence="20 21">
    <name type="scientific">Dimargaris cristalligena</name>
    <dbReference type="NCBI Taxonomy" id="215637"/>
    <lineage>
        <taxon>Eukaryota</taxon>
        <taxon>Fungi</taxon>
        <taxon>Fungi incertae sedis</taxon>
        <taxon>Zoopagomycota</taxon>
        <taxon>Kickxellomycotina</taxon>
        <taxon>Dimargaritomycetes</taxon>
        <taxon>Dimargaritales</taxon>
        <taxon>Dimargaritaceae</taxon>
        <taxon>Dimargaris</taxon>
    </lineage>
</organism>
<dbReference type="GO" id="GO:0070182">
    <property type="term" value="F:DNA polymerase binding"/>
    <property type="evidence" value="ECO:0007669"/>
    <property type="project" value="TreeGrafter"/>
</dbReference>
<protein>
    <recommendedName>
        <fullName evidence="18">Regulator of telomere elongation helicase 1 homolog</fullName>
        <ecNumber evidence="16">5.6.2.3</ecNumber>
    </recommendedName>
</protein>
<dbReference type="InterPro" id="IPR045028">
    <property type="entry name" value="DinG/Rad3-like"/>
</dbReference>
<name>A0A4P9ZSA7_9FUNG</name>
<dbReference type="EC" id="5.6.2.3" evidence="16"/>
<dbReference type="GO" id="GO:0005634">
    <property type="term" value="C:nucleus"/>
    <property type="evidence" value="ECO:0007669"/>
    <property type="project" value="UniProtKB-SubCell"/>
</dbReference>
<evidence type="ECO:0000256" key="8">
    <source>
        <dbReference type="ARBA" id="ARBA00022806"/>
    </source>
</evidence>
<keyword evidence="7" id="KW-0378">Hydrolase</keyword>
<reference evidence="21" key="1">
    <citation type="journal article" date="2018" name="Nat. Microbiol.">
        <title>Leveraging single-cell genomics to expand the fungal tree of life.</title>
        <authorList>
            <person name="Ahrendt S.R."/>
            <person name="Quandt C.A."/>
            <person name="Ciobanu D."/>
            <person name="Clum A."/>
            <person name="Salamov A."/>
            <person name="Andreopoulos B."/>
            <person name="Cheng J.F."/>
            <person name="Woyke T."/>
            <person name="Pelin A."/>
            <person name="Henrissat B."/>
            <person name="Reynolds N.K."/>
            <person name="Benny G.L."/>
            <person name="Smith M.E."/>
            <person name="James T.Y."/>
            <person name="Grigoriev I.V."/>
        </authorList>
    </citation>
    <scope>NUCLEOTIDE SEQUENCE [LARGE SCALE GENOMIC DNA]</scope>
    <source>
        <strain evidence="21">RSA 468</strain>
    </source>
</reference>
<dbReference type="PANTHER" id="PTHR11472">
    <property type="entry name" value="DNA REPAIR DEAD HELICASE RAD3/XP-D SUBFAMILY MEMBER"/>
    <property type="match status" value="1"/>
</dbReference>
<dbReference type="CDD" id="cd18788">
    <property type="entry name" value="SF2_C_XPD"/>
    <property type="match status" value="1"/>
</dbReference>
<keyword evidence="8 20" id="KW-0347">Helicase</keyword>
<feature type="non-terminal residue" evidence="20">
    <location>
        <position position="670"/>
    </location>
</feature>
<evidence type="ECO:0000256" key="15">
    <source>
        <dbReference type="ARBA" id="ARBA00023242"/>
    </source>
</evidence>
<dbReference type="GO" id="GO:0046872">
    <property type="term" value="F:metal ion binding"/>
    <property type="evidence" value="ECO:0007669"/>
    <property type="project" value="UniProtKB-KW"/>
</dbReference>
<keyword evidence="12" id="KW-0238">DNA-binding</keyword>
<evidence type="ECO:0000256" key="18">
    <source>
        <dbReference type="ARBA" id="ARBA00073810"/>
    </source>
</evidence>
<gene>
    <name evidence="20" type="ORF">BJ085DRAFT_6426</name>
</gene>
<dbReference type="EMBL" id="ML002675">
    <property type="protein sequence ID" value="RKP36317.1"/>
    <property type="molecule type" value="Genomic_DNA"/>
</dbReference>
<evidence type="ECO:0000256" key="2">
    <source>
        <dbReference type="ARBA" id="ARBA00004123"/>
    </source>
</evidence>
<evidence type="ECO:0000256" key="10">
    <source>
        <dbReference type="ARBA" id="ARBA00023004"/>
    </source>
</evidence>
<evidence type="ECO:0000256" key="5">
    <source>
        <dbReference type="ARBA" id="ARBA00022741"/>
    </source>
</evidence>
<keyword evidence="15" id="KW-0539">Nucleus</keyword>
<dbReference type="InterPro" id="IPR006554">
    <property type="entry name" value="Helicase-like_DEXD_c2"/>
</dbReference>
<keyword evidence="14" id="KW-0413">Isomerase</keyword>
<dbReference type="Proteomes" id="UP000268162">
    <property type="component" value="Unassembled WGS sequence"/>
</dbReference>
<evidence type="ECO:0000313" key="21">
    <source>
        <dbReference type="Proteomes" id="UP000268162"/>
    </source>
</evidence>
<evidence type="ECO:0000256" key="11">
    <source>
        <dbReference type="ARBA" id="ARBA00023014"/>
    </source>
</evidence>
<dbReference type="GO" id="GO:0051539">
    <property type="term" value="F:4 iron, 4 sulfur cluster binding"/>
    <property type="evidence" value="ECO:0007669"/>
    <property type="project" value="UniProtKB-KW"/>
</dbReference>
<evidence type="ECO:0000256" key="16">
    <source>
        <dbReference type="ARBA" id="ARBA00044969"/>
    </source>
</evidence>
<keyword evidence="9" id="KW-0067">ATP-binding</keyword>
<feature type="domain" description="Helicase ATP-binding" evidence="19">
    <location>
        <begin position="7"/>
        <end position="303"/>
    </location>
</feature>
<evidence type="ECO:0000256" key="3">
    <source>
        <dbReference type="ARBA" id="ARBA00022485"/>
    </source>
</evidence>
<evidence type="ECO:0000256" key="14">
    <source>
        <dbReference type="ARBA" id="ARBA00023235"/>
    </source>
</evidence>